<evidence type="ECO:0000256" key="6">
    <source>
        <dbReference type="ARBA" id="ARBA00023242"/>
    </source>
</evidence>
<sequence length="337" mass="38294">MAAGGWPEFISGFNDVISKDQALLPFSADFSGFPMLEWDYGLAAHESFLDPLPTKDEGLPMMDHHNTPIHCQSFMDAYALPNLYLSQETKMLTGHVADNNELGAVVWNNQLQHQNLYLQQQEDVVVSDENEIRDVEAPGKKRARKVKEEQIRSSKVLTRKMISQYFYMPITQAAKELNIGLTLLKKRCRELGIRRWPHRKLMSLQTLITNVQELGRDEGEGSDEKLKMAVEVLERERKMMEELPDMQLEDKTKKLRQACFKANYKKRKMVGSGGASNNGGSSAQWNYSFRCGGSRSCTTSLSSSYSGIKYLEDEEDDEMRSLLSDCFSSSDSNSLLF</sequence>
<keyword evidence="2" id="KW-0805">Transcription regulation</keyword>
<evidence type="ECO:0000256" key="3">
    <source>
        <dbReference type="ARBA" id="ARBA00023054"/>
    </source>
</evidence>
<dbReference type="GO" id="GO:0003677">
    <property type="term" value="F:DNA binding"/>
    <property type="evidence" value="ECO:0007669"/>
    <property type="project" value="UniProtKB-KW"/>
</dbReference>
<organism evidence="8 9">
    <name type="scientific">Kalanchoe fedtschenkoi</name>
    <name type="common">Lavender scallops</name>
    <name type="synonym">South American air plant</name>
    <dbReference type="NCBI Taxonomy" id="63787"/>
    <lineage>
        <taxon>Eukaryota</taxon>
        <taxon>Viridiplantae</taxon>
        <taxon>Streptophyta</taxon>
        <taxon>Embryophyta</taxon>
        <taxon>Tracheophyta</taxon>
        <taxon>Spermatophyta</taxon>
        <taxon>Magnoliopsida</taxon>
        <taxon>eudicotyledons</taxon>
        <taxon>Gunneridae</taxon>
        <taxon>Pentapetalae</taxon>
        <taxon>Saxifragales</taxon>
        <taxon>Crassulaceae</taxon>
        <taxon>Kalanchoe</taxon>
    </lineage>
</organism>
<name>A0A7N0TX95_KALFE</name>
<dbReference type="Pfam" id="PF02042">
    <property type="entry name" value="RWP-RK"/>
    <property type="match status" value="1"/>
</dbReference>
<dbReference type="InterPro" id="IPR044607">
    <property type="entry name" value="RKD-like"/>
</dbReference>
<dbReference type="PANTHER" id="PTHR46373">
    <property type="entry name" value="PROTEIN RKD4"/>
    <property type="match status" value="1"/>
</dbReference>
<dbReference type="AlphaFoldDB" id="A0A7N0TX95"/>
<dbReference type="GO" id="GO:0003700">
    <property type="term" value="F:DNA-binding transcription factor activity"/>
    <property type="evidence" value="ECO:0007669"/>
    <property type="project" value="InterPro"/>
</dbReference>
<comment type="function">
    <text evidence="1">Putative transcription factor.</text>
</comment>
<evidence type="ECO:0000256" key="5">
    <source>
        <dbReference type="ARBA" id="ARBA00023163"/>
    </source>
</evidence>
<evidence type="ECO:0000313" key="9">
    <source>
        <dbReference type="Proteomes" id="UP000594263"/>
    </source>
</evidence>
<accession>A0A7N0TX95</accession>
<reference evidence="8" key="1">
    <citation type="submission" date="2021-01" db="UniProtKB">
        <authorList>
            <consortium name="EnsemblPlants"/>
        </authorList>
    </citation>
    <scope>IDENTIFICATION</scope>
</reference>
<evidence type="ECO:0000313" key="8">
    <source>
        <dbReference type="EnsemblPlants" id="Kaladp0048s0190.1.v1.1"/>
    </source>
</evidence>
<dbReference type="EnsemblPlants" id="Kaladp0048s0190.1.v1.1">
    <property type="protein sequence ID" value="Kaladp0048s0190.1.v1.1"/>
    <property type="gene ID" value="Kaladp0048s0190.v1.1"/>
</dbReference>
<evidence type="ECO:0000256" key="1">
    <source>
        <dbReference type="ARBA" id="ARBA00004049"/>
    </source>
</evidence>
<keyword evidence="6" id="KW-0539">Nucleus</keyword>
<keyword evidence="9" id="KW-1185">Reference proteome</keyword>
<dbReference type="Gramene" id="Kaladp0048s0190.1.v1.1">
    <property type="protein sequence ID" value="Kaladp0048s0190.1.v1.1"/>
    <property type="gene ID" value="Kaladp0048s0190.v1.1"/>
</dbReference>
<evidence type="ECO:0000256" key="2">
    <source>
        <dbReference type="ARBA" id="ARBA00023015"/>
    </source>
</evidence>
<dbReference type="PROSITE" id="PS51519">
    <property type="entry name" value="RWP_RK"/>
    <property type="match status" value="1"/>
</dbReference>
<dbReference type="InterPro" id="IPR003035">
    <property type="entry name" value="RWP-RK_dom"/>
</dbReference>
<evidence type="ECO:0000259" key="7">
    <source>
        <dbReference type="PROSITE" id="PS51519"/>
    </source>
</evidence>
<keyword evidence="4" id="KW-0238">DNA-binding</keyword>
<protein>
    <recommendedName>
        <fullName evidence="7">RWP-RK domain-containing protein</fullName>
    </recommendedName>
</protein>
<keyword evidence="5" id="KW-0804">Transcription</keyword>
<keyword evidence="3" id="KW-0175">Coiled coil</keyword>
<feature type="domain" description="RWP-RK" evidence="7">
    <location>
        <begin position="137"/>
        <end position="225"/>
    </location>
</feature>
<dbReference type="PANTHER" id="PTHR46373:SF2">
    <property type="entry name" value="RWP-RK DOMAIN-CONTAINING PROTEIN"/>
    <property type="match status" value="1"/>
</dbReference>
<proteinExistence type="predicted"/>
<dbReference type="Proteomes" id="UP000594263">
    <property type="component" value="Unplaced"/>
</dbReference>
<evidence type="ECO:0000256" key="4">
    <source>
        <dbReference type="ARBA" id="ARBA00023125"/>
    </source>
</evidence>